<dbReference type="Proteomes" id="UP001652642">
    <property type="component" value="Chromosome 5"/>
</dbReference>
<protein>
    <submittedName>
        <fullName evidence="3 4">Retroelement silencing factor 1</fullName>
    </submittedName>
</protein>
<feature type="region of interest" description="Disordered" evidence="1">
    <location>
        <begin position="1536"/>
        <end position="1622"/>
    </location>
</feature>
<feature type="compositionally biased region" description="Low complexity" evidence="1">
    <location>
        <begin position="460"/>
        <end position="475"/>
    </location>
</feature>
<accession>A0A6J0TH69</accession>
<gene>
    <name evidence="3 4" type="primary">RESF1</name>
</gene>
<sequence>MRPLHPKTNFQLQRSNLTQQVGAFSQANTPAQNSYVYPTNVQMVNIQSNAVTTNKLPFQNTGSFNSFPKTSAPSKGTGPAWNILSMPPSSLSAFFVQMAPTVTENSSLIRNVHTSAASQGNTGQPTQNVPQNTMSPFMTLDNCNNQPLQNYSNSMRTSVYQQSSKCSSSSRRASTQNAYYYANGPGTSQVGTTVPLGTSPSHRFNSQQTFSCVVFPAEQNIQNQTSGPNPSMTMPVQSQQCMSNHLTPTQCAVSSDCHNRNATQAFSQTPNGNRSLSYPPSSVQINHGHFVQPQLLANVQNYHSPMLDQNSNVYSSQLGQNYQSMANIKETNQGSSIAYSVNGHRTDKQFSNESIKSSVGENLFNPVQIAGTDHPNEALAPMLSKTLEQGKNTSNAKGNFPESLSKDKVKITKESISLDLQKLHKLRNFFLKELYKVKVKWHLAAKENKQTSDYSVHSQNLNPSLPSSNSNENLLLPPLHEASQVSTVSSYDTTHSKPFSSVSCDSSQSKDDSLLIKKKDNYLLPILTGLLKGTTDENMILNAFFQKGDTHTNRQLTTEENSSSTLLVSSGDLSENNSIDKQNGLDLELSSASAINQLEKITAVAGEDMFHPFDENKDIRESSGQYLTSNLESSGQNADASDESSLSVKKVLKECTSDTYCSSVFQQGKKAEENIAGKNENTSATSSLPSLANTVLTVQEAGSVQKLSEIGNAYRMKGTCSLEELETSLALWRKNLPTSRCGYLSRSTESTGSSSSTENGASGKEIQQSLENLPSTLAQNDQTEVTNEITQHFALSSLGKIDAISTNLLKGCEPQVAIVTPLILSKDNIKNEMEKNSPSTEIMYPVIEEGGIQSSQSVSSAVPHTDRWKGVSSNSGKCYKDLDMSRKAGKFTEENGVVKTETKKNSSCDLNQWVDNCSPLQLKQHESQLITENCLQSDMCTGDLKQLPQDLLEPRDAGENTETDTMLHISSVCSLVQGDAYYNSQIASIFSNDPLKSSIQNDTSEEFVSSLQCNIQQSDLLKSELGINVSDPKGNTSLPSPNSLSVAIAEILESLPALDIPKSCKTSDENGEIKAEAMKNNILPESMPSSGKKLEQNVSHSSVHCTDMASAKLPDNEENLLSANISGGIIEKGSITKHAPVEENKAHSGSSIEAPISLLSDQLAELSKEFPYGIGHLMAVNVSESNDSLTKIIERDNTEISEESPNARDTEGQIKNILLNSRDMDVFPNQCSSNKSENHEDDQPQMDSEKNLGKKNLSCIKTEQCSDNDNENVPTGTAVTNKKGTFCCLRKFLALNYVVEPCSCPPEEDASEQKVGLFSQSDMMFQDKLKAEDNCKSFSFVTVSESVLSGSQNNETLQKASISREVKEYNPAEVDKAISPLVLLDKLDSQKPKRTKESVIAECSTQTTSLSLKREMVKIKEKHVISASECLSTEEVQGCSITKDLKMPPGRNLCKMGSDNQRSQRIVVKSKTDPCRRRRIEIKSGTGCERYRIKRDSNETHIIKGPALKKKKQKAMEKKLRSLAAQQSGTINVSLLSSTRSVSDRCENSEQNSMLPSQEDLNGKKLEKVKDLEKRYGYRKGERNEAAFSEHRKDKSEHSKSKSEHSKPESEHRKHSIKTISLQKYAYSEERKNAWKYRSLHSDNRTPLWQKQRGHAPNVSKKICSGREDVLDTHNRDMQSERSFADKKMSFRRTNSFQREQKKNYLNRLAFKRTAQKTIRLTTLDASYSKSSSFPGQHGENKSSSLPSRDPEENKQKMLEFKMCPEILFRNPVSEEQISDTKNFAEEDRTPVVAIKSKREDWLNYVPVKRRKTEDSEAPADHIPLDTAIKLINGDEALPIPMKDSNATFLTYQKIHLEKRNQSLDAGPLN</sequence>
<dbReference type="GeneID" id="110078250"/>
<dbReference type="RefSeq" id="XP_020647841.2">
    <property type="nucleotide sequence ID" value="XM_020792182.2"/>
</dbReference>
<dbReference type="CTD" id="55196"/>
<dbReference type="InterPro" id="IPR027866">
    <property type="entry name" value="RESF1"/>
</dbReference>
<dbReference type="KEGG" id="pvt:110078250"/>
<evidence type="ECO:0000313" key="4">
    <source>
        <dbReference type="RefSeq" id="XP_020647841.2"/>
    </source>
</evidence>
<feature type="compositionally biased region" description="Basic and acidic residues" evidence="1">
    <location>
        <begin position="1561"/>
        <end position="1612"/>
    </location>
</feature>
<feature type="compositionally biased region" description="Basic and acidic residues" evidence="1">
    <location>
        <begin position="1236"/>
        <end position="1252"/>
    </location>
</feature>
<evidence type="ECO:0000313" key="3">
    <source>
        <dbReference type="RefSeq" id="XP_020647840.2"/>
    </source>
</evidence>
<dbReference type="RefSeq" id="XP_020647840.2">
    <property type="nucleotide sequence ID" value="XM_020792181.2"/>
</dbReference>
<feature type="region of interest" description="Disordered" evidence="1">
    <location>
        <begin position="452"/>
        <end position="475"/>
    </location>
</feature>
<feature type="region of interest" description="Disordered" evidence="1">
    <location>
        <begin position="1228"/>
        <end position="1252"/>
    </location>
</feature>
<dbReference type="OrthoDB" id="9909281at2759"/>
<feature type="region of interest" description="Disordered" evidence="1">
    <location>
        <begin position="1079"/>
        <end position="1100"/>
    </location>
</feature>
<name>A0A6J0TH69_9SAUR</name>
<dbReference type="PANTHER" id="PTHR21604">
    <property type="entry name" value="RETROELEMENT SILENCING FACTOR 1"/>
    <property type="match status" value="1"/>
</dbReference>
<evidence type="ECO:0000313" key="2">
    <source>
        <dbReference type="Proteomes" id="UP001652642"/>
    </source>
</evidence>
<keyword evidence="2" id="KW-1185">Reference proteome</keyword>
<reference evidence="3 4" key="1">
    <citation type="submission" date="2025-05" db="UniProtKB">
        <authorList>
            <consortium name="RefSeq"/>
        </authorList>
    </citation>
    <scope>IDENTIFICATION</scope>
</reference>
<feature type="region of interest" description="Disordered" evidence="1">
    <location>
        <begin position="743"/>
        <end position="765"/>
    </location>
</feature>
<dbReference type="PANTHER" id="PTHR21604:SF0">
    <property type="entry name" value="RETROELEMENT SILENCING FACTOR 1"/>
    <property type="match status" value="1"/>
</dbReference>
<dbReference type="GO" id="GO:0005634">
    <property type="term" value="C:nucleus"/>
    <property type="evidence" value="ECO:0007669"/>
    <property type="project" value="TreeGrafter"/>
</dbReference>
<feature type="region of interest" description="Disordered" evidence="1">
    <location>
        <begin position="1728"/>
        <end position="1753"/>
    </location>
</feature>
<proteinExistence type="predicted"/>
<dbReference type="GO" id="GO:1990226">
    <property type="term" value="F:histone methyltransferase binding"/>
    <property type="evidence" value="ECO:0007669"/>
    <property type="project" value="TreeGrafter"/>
</dbReference>
<organism evidence="2 4">
    <name type="scientific">Pogona vitticeps</name>
    <name type="common">central bearded dragon</name>
    <dbReference type="NCBI Taxonomy" id="103695"/>
    <lineage>
        <taxon>Eukaryota</taxon>
        <taxon>Metazoa</taxon>
        <taxon>Chordata</taxon>
        <taxon>Craniata</taxon>
        <taxon>Vertebrata</taxon>
        <taxon>Euteleostomi</taxon>
        <taxon>Lepidosauria</taxon>
        <taxon>Squamata</taxon>
        <taxon>Bifurcata</taxon>
        <taxon>Unidentata</taxon>
        <taxon>Episquamata</taxon>
        <taxon>Toxicofera</taxon>
        <taxon>Iguania</taxon>
        <taxon>Acrodonta</taxon>
        <taxon>Agamidae</taxon>
        <taxon>Amphibolurinae</taxon>
        <taxon>Pogona</taxon>
    </lineage>
</organism>
<evidence type="ECO:0000256" key="1">
    <source>
        <dbReference type="SAM" id="MobiDB-lite"/>
    </source>
</evidence>
<feature type="compositionally biased region" description="Polar residues" evidence="1">
    <location>
        <begin position="1549"/>
        <end position="1560"/>
    </location>
</feature>
<feature type="compositionally biased region" description="Low complexity" evidence="1">
    <location>
        <begin position="745"/>
        <end position="763"/>
    </location>
</feature>
<dbReference type="Pfam" id="PF15395">
    <property type="entry name" value="DUF4617"/>
    <property type="match status" value="1"/>
</dbReference>